<proteinExistence type="inferred from homology"/>
<dbReference type="AlphaFoldDB" id="A0A179I2Y4"/>
<comment type="subcellular location">
    <subcellularLocation>
        <location evidence="1">Nucleus</location>
    </subcellularLocation>
</comment>
<dbReference type="EMBL" id="LUKN01004422">
    <property type="protein sequence ID" value="OAQ96020.1"/>
    <property type="molecule type" value="Genomic_DNA"/>
</dbReference>
<dbReference type="SUPFAM" id="SSF46785">
    <property type="entry name" value="Winged helix' DNA-binding domain"/>
    <property type="match status" value="1"/>
</dbReference>
<keyword evidence="8" id="KW-1185">Reference proteome</keyword>
<feature type="compositionally biased region" description="Polar residues" evidence="5">
    <location>
        <begin position="48"/>
        <end position="61"/>
    </location>
</feature>
<dbReference type="GO" id="GO:0003700">
    <property type="term" value="F:DNA-binding transcription factor activity"/>
    <property type="evidence" value="ECO:0007669"/>
    <property type="project" value="InterPro"/>
</dbReference>
<feature type="compositionally biased region" description="Low complexity" evidence="5">
    <location>
        <begin position="73"/>
        <end position="87"/>
    </location>
</feature>
<feature type="region of interest" description="Disordered" evidence="5">
    <location>
        <begin position="225"/>
        <end position="251"/>
    </location>
</feature>
<comment type="caution">
    <text evidence="7">The sequence shown here is derived from an EMBL/GenBank/DDBJ whole genome shotgun (WGS) entry which is preliminary data.</text>
</comment>
<dbReference type="PANTHER" id="PTHR10015">
    <property type="entry name" value="HEAT SHOCK TRANSCRIPTION FACTOR"/>
    <property type="match status" value="1"/>
</dbReference>
<evidence type="ECO:0000256" key="4">
    <source>
        <dbReference type="RuleBase" id="RU004020"/>
    </source>
</evidence>
<dbReference type="InterPro" id="IPR036390">
    <property type="entry name" value="WH_DNA-bd_sf"/>
</dbReference>
<name>A0A179I2Y4_CORDF</name>
<dbReference type="OMA" id="SALWEFK"/>
<evidence type="ECO:0000256" key="3">
    <source>
        <dbReference type="ARBA" id="ARBA00023242"/>
    </source>
</evidence>
<feature type="compositionally biased region" description="Acidic residues" evidence="5">
    <location>
        <begin position="504"/>
        <end position="513"/>
    </location>
</feature>
<feature type="non-terminal residue" evidence="7">
    <location>
        <position position="523"/>
    </location>
</feature>
<dbReference type="Pfam" id="PF00447">
    <property type="entry name" value="HSF_DNA-bind"/>
    <property type="match status" value="1"/>
</dbReference>
<dbReference type="GO" id="GO:0043565">
    <property type="term" value="F:sequence-specific DNA binding"/>
    <property type="evidence" value="ECO:0007669"/>
    <property type="project" value="InterPro"/>
</dbReference>
<feature type="region of interest" description="Disordered" evidence="5">
    <location>
        <begin position="338"/>
        <end position="374"/>
    </location>
</feature>
<dbReference type="InterPro" id="IPR036388">
    <property type="entry name" value="WH-like_DNA-bd_sf"/>
</dbReference>
<feature type="domain" description="HSF-type DNA-binding" evidence="6">
    <location>
        <begin position="130"/>
        <end position="222"/>
    </location>
</feature>
<organism evidence="7 8">
    <name type="scientific">Cordyceps confragosa</name>
    <name type="common">Lecanicillium lecanii</name>
    <dbReference type="NCBI Taxonomy" id="2714763"/>
    <lineage>
        <taxon>Eukaryota</taxon>
        <taxon>Fungi</taxon>
        <taxon>Dikarya</taxon>
        <taxon>Ascomycota</taxon>
        <taxon>Pezizomycotina</taxon>
        <taxon>Sordariomycetes</taxon>
        <taxon>Hypocreomycetidae</taxon>
        <taxon>Hypocreales</taxon>
        <taxon>Cordycipitaceae</taxon>
        <taxon>Akanthomyces</taxon>
    </lineage>
</organism>
<protein>
    <recommendedName>
        <fullName evidence="6">HSF-type DNA-binding domain-containing protein</fullName>
    </recommendedName>
</protein>
<evidence type="ECO:0000256" key="5">
    <source>
        <dbReference type="SAM" id="MobiDB-lite"/>
    </source>
</evidence>
<dbReference type="Gene3D" id="1.10.10.10">
    <property type="entry name" value="Winged helix-like DNA-binding domain superfamily/Winged helix DNA-binding domain"/>
    <property type="match status" value="1"/>
</dbReference>
<dbReference type="SMART" id="SM00415">
    <property type="entry name" value="HSF"/>
    <property type="match status" value="1"/>
</dbReference>
<keyword evidence="2" id="KW-0238">DNA-binding</keyword>
<feature type="region of interest" description="Disordered" evidence="5">
    <location>
        <begin position="431"/>
        <end position="523"/>
    </location>
</feature>
<dbReference type="PANTHER" id="PTHR10015:SF396">
    <property type="entry name" value="FLOCCULATION SUPPRESSION PROTEIN"/>
    <property type="match status" value="1"/>
</dbReference>
<evidence type="ECO:0000313" key="7">
    <source>
        <dbReference type="EMBL" id="OAQ96020.1"/>
    </source>
</evidence>
<dbReference type="InterPro" id="IPR000232">
    <property type="entry name" value="HSF_DNA-bd"/>
</dbReference>
<gene>
    <name evidence="7" type="ORF">LLEC1_03766</name>
</gene>
<feature type="region of interest" description="Disordered" evidence="5">
    <location>
        <begin position="1"/>
        <end position="101"/>
    </location>
</feature>
<evidence type="ECO:0000313" key="8">
    <source>
        <dbReference type="Proteomes" id="UP000243081"/>
    </source>
</evidence>
<reference evidence="7 8" key="1">
    <citation type="submission" date="2016-03" db="EMBL/GenBank/DDBJ databases">
        <title>Fine-scale spatial genetic structure of a fungal parasite of coffee scale insects.</title>
        <authorList>
            <person name="Jackson D."/>
            <person name="Zemenick K.A."/>
            <person name="Malloure B."/>
            <person name="Quandt C.A."/>
            <person name="James T.Y."/>
        </authorList>
    </citation>
    <scope>NUCLEOTIDE SEQUENCE [LARGE SCALE GENOMIC DNA]</scope>
    <source>
        <strain evidence="7 8">UM487</strain>
    </source>
</reference>
<sequence length="523" mass="57654">MATATEGRYTSPLPPDRPRDRIASRVIPLSHSSAAMPASSGDAMDVSPSHTPPASNTSPSAHNDYDSKPNGRSNNSPPQDGSSSSGPMPAPPPSAAGAAQQPKIVQTAFIHKLYKLALPSHRCSRARFANPQQHARGLYDSTPHLLVRYRRKLRHVAHGRLFQSSLHTNISSFVRQLNMYGFHKERDVFHTGNPDTTLWEFKHGNGNFKRGDIAGLREIKRRASKQLGPKESTYVKASPSQPGTPAEPVQLPPEGTDARLAQLEHSLYDIGARLHRSEEQSHLMQLRNQAAMETISRLLQFNQEMSRMLLSLVPADSPTHRDVVGLQNEVQRQAEFMRTFEEPPEQPYPASRSYLGNVDNAPVSPRQLPQDDGRRAAPGIAQMRAQPSYRPLAGAPPYPSSHPPSAQWPSSPNRVPPEDQRIRESLSTYSLQGASHGQPRSRPTTPPPPTVNGITNGHDTFGGWGWNSTSSRDGRGPLFKDSSAPPTRRGSMAHILNPSNAENTSDEDDDVRGDEDRKRKRMQ</sequence>
<dbReference type="OrthoDB" id="60033at2759"/>
<dbReference type="Proteomes" id="UP000243081">
    <property type="component" value="Unassembled WGS sequence"/>
</dbReference>
<evidence type="ECO:0000256" key="2">
    <source>
        <dbReference type="ARBA" id="ARBA00023125"/>
    </source>
</evidence>
<dbReference type="GO" id="GO:0005634">
    <property type="term" value="C:nucleus"/>
    <property type="evidence" value="ECO:0007669"/>
    <property type="project" value="UniProtKB-SubCell"/>
</dbReference>
<evidence type="ECO:0000259" key="6">
    <source>
        <dbReference type="SMART" id="SM00415"/>
    </source>
</evidence>
<accession>A0A179I2Y4</accession>
<evidence type="ECO:0000256" key="1">
    <source>
        <dbReference type="ARBA" id="ARBA00004123"/>
    </source>
</evidence>
<feature type="region of interest" description="Disordered" evidence="5">
    <location>
        <begin position="389"/>
        <end position="418"/>
    </location>
</feature>
<keyword evidence="3" id="KW-0539">Nucleus</keyword>
<comment type="similarity">
    <text evidence="4">Belongs to the HSF family.</text>
</comment>